<dbReference type="GO" id="GO:0016853">
    <property type="term" value="F:isomerase activity"/>
    <property type="evidence" value="ECO:0007669"/>
    <property type="project" value="UniProtKB-KW"/>
</dbReference>
<dbReference type="Pfam" id="PF01261">
    <property type="entry name" value="AP_endonuc_2"/>
    <property type="match status" value="1"/>
</dbReference>
<dbReference type="InterPro" id="IPR036237">
    <property type="entry name" value="Xyl_isomerase-like_sf"/>
</dbReference>
<evidence type="ECO:0000313" key="3">
    <source>
        <dbReference type="Proteomes" id="UP001207930"/>
    </source>
</evidence>
<keyword evidence="2" id="KW-0413">Isomerase</keyword>
<dbReference type="PANTHER" id="PTHR12110">
    <property type="entry name" value="HYDROXYPYRUVATE ISOMERASE"/>
    <property type="match status" value="1"/>
</dbReference>
<name>A0ABT3FP97_9BACT</name>
<dbReference type="PANTHER" id="PTHR12110:SF21">
    <property type="entry name" value="XYLOSE ISOMERASE-LIKE TIM BARREL DOMAIN-CONTAINING PROTEIN"/>
    <property type="match status" value="1"/>
</dbReference>
<dbReference type="Proteomes" id="UP001207930">
    <property type="component" value="Unassembled WGS sequence"/>
</dbReference>
<reference evidence="2 3" key="1">
    <citation type="submission" date="2022-10" db="EMBL/GenBank/DDBJ databases">
        <title>Luteolibacter flavescens strain MCCC 1K03193, whole genome shotgun sequencing project.</title>
        <authorList>
            <person name="Zhao G."/>
            <person name="Shen L."/>
        </authorList>
    </citation>
    <scope>NUCLEOTIDE SEQUENCE [LARGE SCALE GENOMIC DNA]</scope>
    <source>
        <strain evidence="2 3">MCCC 1K03193</strain>
    </source>
</reference>
<dbReference type="InterPro" id="IPR050312">
    <property type="entry name" value="IolE/XylAMocC-like"/>
</dbReference>
<evidence type="ECO:0000259" key="1">
    <source>
        <dbReference type="Pfam" id="PF01261"/>
    </source>
</evidence>
<accession>A0ABT3FP97</accession>
<keyword evidence="3" id="KW-1185">Reference proteome</keyword>
<evidence type="ECO:0000313" key="2">
    <source>
        <dbReference type="EMBL" id="MCW1885164.1"/>
    </source>
</evidence>
<dbReference type="Gene3D" id="3.20.20.150">
    <property type="entry name" value="Divalent-metal-dependent TIM barrel enzymes"/>
    <property type="match status" value="1"/>
</dbReference>
<protein>
    <submittedName>
        <fullName evidence="2">Sugar phosphate isomerase/epimerase</fullName>
    </submittedName>
</protein>
<sequence>MNLCVSHIAWPPGDELEALTFLRGLGVTEIEVAPVRAFGNPLAATEREVRERAAWYRGQGFGIAAFQALLFGTEGLQLFGTEDSRKALKELLIATGRVAGWAGAGAMVFGSPKNRLRHDLPHAEAIRQAADFFREVGDACAACGTCLLIEANPEAYGADFCTRLEEAAELVDAAGSPGFALHVDAGGMAVSGEDFEPVLRQAGKLLKHVHASQPDLASFADPHPIHGPLASILTDIGYEGSVSIEMRAQADGLAAVGEAVEAVRSNYGLR</sequence>
<feature type="domain" description="Xylose isomerase-like TIM barrel" evidence="1">
    <location>
        <begin position="22"/>
        <end position="264"/>
    </location>
</feature>
<dbReference type="RefSeq" id="WP_264501121.1">
    <property type="nucleotide sequence ID" value="NZ_JAPDDS010000005.1"/>
</dbReference>
<dbReference type="InterPro" id="IPR013022">
    <property type="entry name" value="Xyl_isomerase-like_TIM-brl"/>
</dbReference>
<proteinExistence type="predicted"/>
<gene>
    <name evidence="2" type="ORF">OKA04_10530</name>
</gene>
<organism evidence="2 3">
    <name type="scientific">Luteolibacter flavescens</name>
    <dbReference type="NCBI Taxonomy" id="1859460"/>
    <lineage>
        <taxon>Bacteria</taxon>
        <taxon>Pseudomonadati</taxon>
        <taxon>Verrucomicrobiota</taxon>
        <taxon>Verrucomicrobiia</taxon>
        <taxon>Verrucomicrobiales</taxon>
        <taxon>Verrucomicrobiaceae</taxon>
        <taxon>Luteolibacter</taxon>
    </lineage>
</organism>
<dbReference type="SUPFAM" id="SSF51658">
    <property type="entry name" value="Xylose isomerase-like"/>
    <property type="match status" value="1"/>
</dbReference>
<dbReference type="EMBL" id="JAPDDS010000005">
    <property type="protein sequence ID" value="MCW1885164.1"/>
    <property type="molecule type" value="Genomic_DNA"/>
</dbReference>
<comment type="caution">
    <text evidence="2">The sequence shown here is derived from an EMBL/GenBank/DDBJ whole genome shotgun (WGS) entry which is preliminary data.</text>
</comment>